<sequence>MKRFAVILAATGLALVTAAPAHAASGTLLLNGRAITDPHGCYDSEERPLRIENGTNETVVVHGLPGCSGRIVGFVHSGETAVVPGSSVSLP</sequence>
<dbReference type="EMBL" id="QEIN01000092">
    <property type="protein sequence ID" value="RCV58559.1"/>
    <property type="molecule type" value="Genomic_DNA"/>
</dbReference>
<proteinExistence type="predicted"/>
<dbReference type="RefSeq" id="WP_114399081.1">
    <property type="nucleotide sequence ID" value="NZ_QEIM01000105.1"/>
</dbReference>
<keyword evidence="1" id="KW-0732">Signal</keyword>
<dbReference type="Proteomes" id="UP000253318">
    <property type="component" value="Unassembled WGS sequence"/>
</dbReference>
<name>A0A368T884_9ACTN</name>
<comment type="caution">
    <text evidence="2">The sequence shown here is derived from an EMBL/GenBank/DDBJ whole genome shotgun (WGS) entry which is preliminary data.</text>
</comment>
<accession>A0A368T884</accession>
<gene>
    <name evidence="2" type="ORF">DEF24_13150</name>
</gene>
<dbReference type="AlphaFoldDB" id="A0A368T884"/>
<evidence type="ECO:0000313" key="3">
    <source>
        <dbReference type="Proteomes" id="UP000253318"/>
    </source>
</evidence>
<feature type="chain" id="PRO_5016744536" evidence="1">
    <location>
        <begin position="24"/>
        <end position="91"/>
    </location>
</feature>
<keyword evidence="3" id="KW-1185">Reference proteome</keyword>
<evidence type="ECO:0000313" key="2">
    <source>
        <dbReference type="EMBL" id="RCV58559.1"/>
    </source>
</evidence>
<reference evidence="2 3" key="1">
    <citation type="submission" date="2018-04" db="EMBL/GenBank/DDBJ databases">
        <title>Novel actinobacteria from marine sediment.</title>
        <authorList>
            <person name="Ng Z.Y."/>
            <person name="Tan G.Y.A."/>
        </authorList>
    </citation>
    <scope>NUCLEOTIDE SEQUENCE [LARGE SCALE GENOMIC DNA]</scope>
    <source>
        <strain evidence="2 3">TPS81</strain>
    </source>
</reference>
<feature type="signal peptide" evidence="1">
    <location>
        <begin position="1"/>
        <end position="23"/>
    </location>
</feature>
<organism evidence="2 3">
    <name type="scientific">Marinitenerispora sediminis</name>
    <dbReference type="NCBI Taxonomy" id="1931232"/>
    <lineage>
        <taxon>Bacteria</taxon>
        <taxon>Bacillati</taxon>
        <taxon>Actinomycetota</taxon>
        <taxon>Actinomycetes</taxon>
        <taxon>Streptosporangiales</taxon>
        <taxon>Nocardiopsidaceae</taxon>
        <taxon>Marinitenerispora</taxon>
    </lineage>
</organism>
<dbReference type="OrthoDB" id="4567904at2"/>
<protein>
    <submittedName>
        <fullName evidence="2">Uncharacterized protein</fullName>
    </submittedName>
</protein>
<evidence type="ECO:0000256" key="1">
    <source>
        <dbReference type="SAM" id="SignalP"/>
    </source>
</evidence>